<dbReference type="GO" id="GO:0000166">
    <property type="term" value="F:nucleotide binding"/>
    <property type="evidence" value="ECO:0007669"/>
    <property type="project" value="UniProtKB-KW"/>
</dbReference>
<dbReference type="SUPFAM" id="SSF55816">
    <property type="entry name" value="5'-nucleotidase (syn. UDP-sugar hydrolase), C-terminal domain"/>
    <property type="match status" value="1"/>
</dbReference>
<dbReference type="InterPro" id="IPR006146">
    <property type="entry name" value="5'-Nucleotdase_CS"/>
</dbReference>
<keyword evidence="3" id="KW-0378">Hydrolase</keyword>
<organism evidence="7">
    <name type="scientific">Chlorella variabilis</name>
    <name type="common">Green alga</name>
    <dbReference type="NCBI Taxonomy" id="554065"/>
    <lineage>
        <taxon>Eukaryota</taxon>
        <taxon>Viridiplantae</taxon>
        <taxon>Chlorophyta</taxon>
        <taxon>core chlorophytes</taxon>
        <taxon>Trebouxiophyceae</taxon>
        <taxon>Chlorellales</taxon>
        <taxon>Chlorellaceae</taxon>
        <taxon>Chlorella clade</taxon>
        <taxon>Chlorella</taxon>
    </lineage>
</organism>
<dbReference type="STRING" id="554065.E1ZA44"/>
<dbReference type="InParanoid" id="E1ZA44"/>
<name>E1ZA44_CHLVA</name>
<evidence type="ECO:0000256" key="3">
    <source>
        <dbReference type="RuleBase" id="RU362119"/>
    </source>
</evidence>
<dbReference type="EMBL" id="GL433840">
    <property type="protein sequence ID" value="EFN57200.1"/>
    <property type="molecule type" value="Genomic_DNA"/>
</dbReference>
<accession>E1ZA44</accession>
<dbReference type="Pfam" id="PF00149">
    <property type="entry name" value="Metallophos"/>
    <property type="match status" value="1"/>
</dbReference>
<reference evidence="6 7" key="1">
    <citation type="journal article" date="2010" name="Plant Cell">
        <title>The Chlorella variabilis NC64A genome reveals adaptation to photosymbiosis, coevolution with viruses, and cryptic sex.</title>
        <authorList>
            <person name="Blanc G."/>
            <person name="Duncan G."/>
            <person name="Agarkova I."/>
            <person name="Borodovsky M."/>
            <person name="Gurnon J."/>
            <person name="Kuo A."/>
            <person name="Lindquist E."/>
            <person name="Lucas S."/>
            <person name="Pangilinan J."/>
            <person name="Polle J."/>
            <person name="Salamov A."/>
            <person name="Terry A."/>
            <person name="Yamada T."/>
            <person name="Dunigan D.D."/>
            <person name="Grigoriev I.V."/>
            <person name="Claverie J.M."/>
            <person name="Van Etten J.L."/>
        </authorList>
    </citation>
    <scope>NUCLEOTIDE SEQUENCE [LARGE SCALE GENOMIC DNA]</scope>
    <source>
        <strain evidence="6 7">NC64A</strain>
    </source>
</reference>
<evidence type="ECO:0000313" key="7">
    <source>
        <dbReference type="Proteomes" id="UP000008141"/>
    </source>
</evidence>
<evidence type="ECO:0000259" key="5">
    <source>
        <dbReference type="Pfam" id="PF02872"/>
    </source>
</evidence>
<dbReference type="AlphaFoldDB" id="E1ZA44"/>
<dbReference type="GO" id="GO:0016788">
    <property type="term" value="F:hydrolase activity, acting on ester bonds"/>
    <property type="evidence" value="ECO:0007669"/>
    <property type="project" value="InterPro"/>
</dbReference>
<dbReference type="Proteomes" id="UP000008141">
    <property type="component" value="Unassembled WGS sequence"/>
</dbReference>
<evidence type="ECO:0008006" key="8">
    <source>
        <dbReference type="Google" id="ProtNLM"/>
    </source>
</evidence>
<feature type="domain" description="5'-Nucleotidase C-terminal" evidence="5">
    <location>
        <begin position="365"/>
        <end position="525"/>
    </location>
</feature>
<gene>
    <name evidence="6" type="ORF">CHLNCDRAFT_21818</name>
</gene>
<evidence type="ECO:0000256" key="1">
    <source>
        <dbReference type="ARBA" id="ARBA00006654"/>
    </source>
</evidence>
<dbReference type="InterPro" id="IPR004843">
    <property type="entry name" value="Calcineurin-like_PHP"/>
</dbReference>
<feature type="non-terminal residue" evidence="6">
    <location>
        <position position="1"/>
    </location>
</feature>
<evidence type="ECO:0000259" key="4">
    <source>
        <dbReference type="Pfam" id="PF00149"/>
    </source>
</evidence>
<dbReference type="KEGG" id="cvr:CHLNCDRAFT_21818"/>
<dbReference type="InterPro" id="IPR008334">
    <property type="entry name" value="5'-Nucleotdase_C"/>
</dbReference>
<dbReference type="InterPro" id="IPR029052">
    <property type="entry name" value="Metallo-depent_PP-like"/>
</dbReference>
<dbReference type="RefSeq" id="XP_005849302.1">
    <property type="nucleotide sequence ID" value="XM_005849240.1"/>
</dbReference>
<dbReference type="OMA" id="NYDCDSP"/>
<dbReference type="InterPro" id="IPR036907">
    <property type="entry name" value="5'-Nucleotdase_C_sf"/>
</dbReference>
<dbReference type="SUPFAM" id="SSF56300">
    <property type="entry name" value="Metallo-dependent phosphatases"/>
    <property type="match status" value="1"/>
</dbReference>
<evidence type="ECO:0000256" key="2">
    <source>
        <dbReference type="ARBA" id="ARBA00022729"/>
    </source>
</evidence>
<dbReference type="Gene3D" id="3.90.780.10">
    <property type="entry name" value="5'-Nucleotidase, C-terminal domain"/>
    <property type="match status" value="1"/>
</dbReference>
<dbReference type="InterPro" id="IPR006179">
    <property type="entry name" value="5_nucleotidase/apyrase"/>
</dbReference>
<evidence type="ECO:0000313" key="6">
    <source>
        <dbReference type="EMBL" id="EFN57200.1"/>
    </source>
</evidence>
<dbReference type="Pfam" id="PF02872">
    <property type="entry name" value="5_nucleotid_C"/>
    <property type="match status" value="1"/>
</dbReference>
<dbReference type="PANTHER" id="PTHR11575:SF24">
    <property type="entry name" value="5'-NUCLEOTIDASE"/>
    <property type="match status" value="1"/>
</dbReference>
<dbReference type="PRINTS" id="PR01607">
    <property type="entry name" value="APYRASEFAMLY"/>
</dbReference>
<dbReference type="PANTHER" id="PTHR11575">
    <property type="entry name" value="5'-NUCLEOTIDASE-RELATED"/>
    <property type="match status" value="1"/>
</dbReference>
<keyword evidence="3" id="KW-0547">Nucleotide-binding</keyword>
<feature type="domain" description="Calcineurin-like phosphoesterase" evidence="4">
    <location>
        <begin position="20"/>
        <end position="248"/>
    </location>
</feature>
<dbReference type="GeneID" id="17356651"/>
<dbReference type="GO" id="GO:0009166">
    <property type="term" value="P:nucleotide catabolic process"/>
    <property type="evidence" value="ECO:0007669"/>
    <property type="project" value="InterPro"/>
</dbReference>
<proteinExistence type="inferred from homology"/>
<protein>
    <recommendedName>
        <fullName evidence="8">5'-Nucleotidase C-terminal domain-containing protein</fullName>
    </recommendedName>
</protein>
<dbReference type="eggNOG" id="KOG4419">
    <property type="taxonomic scope" value="Eukaryota"/>
</dbReference>
<sequence length="525" mass="53451">IATIDSFTIPAATPPAPLPLRILHVNDMHARIEPADSNFNLATPATYGIAYGGLARLATHVAAARSQAASAGQDVLVLHAGDQYQGTPWHAVYTRVGNHTPIWEMLNPIAFDAMAVGNHEFDEGPDNLAAFAASFATPLVSCNVNASRHPALSALLSPFVIRTLPVSGKKVAIIGLTPPDTPITSSPGQLVDILPIESTLPGCIAAAKAQGASMIVLLSHVGYNVDKGIASSAAAADVDLIVGGHSHTFLYGTPAPAGQPQLPGSPAPNLTATTLESGAEGPYPTNVLNVATNKTIPVTTAFWGSRYAGDLATSWDAAGNLLSVAGSPVLLGGAASAHPVADDAATAAKVAAYREPLAVLASLVVGELATPLVGAANRAIGRNQETNVGNLVCEALIWGAQNIVSVVCLENAGGIRADLPAGNVTMSQVTTVLPFGNTLVLVRVSPSALLAALNNGLSGYTGDSTAGGRFPQIAGMRLAFNPSAVDKFARLLDLRLTTAGAPAVADLPTDIIVITNNFMASGGDG</sequence>
<dbReference type="OrthoDB" id="531680at2759"/>
<dbReference type="GO" id="GO:0046872">
    <property type="term" value="F:metal ion binding"/>
    <property type="evidence" value="ECO:0007669"/>
    <property type="project" value="InterPro"/>
</dbReference>
<comment type="similarity">
    <text evidence="1 3">Belongs to the 5'-nucleotidase family.</text>
</comment>
<dbReference type="Gene3D" id="3.60.21.10">
    <property type="match status" value="1"/>
</dbReference>
<keyword evidence="7" id="KW-1185">Reference proteome</keyword>
<dbReference type="PROSITE" id="PS00786">
    <property type="entry name" value="5_NUCLEOTIDASE_2"/>
    <property type="match status" value="1"/>
</dbReference>
<keyword evidence="2" id="KW-0732">Signal</keyword>